<dbReference type="EMBL" id="SRXW01000003">
    <property type="protein sequence ID" value="TGY88368.1"/>
    <property type="molecule type" value="Genomic_DNA"/>
</dbReference>
<comment type="caution">
    <text evidence="2">The sequence shown here is derived from an EMBL/GenBank/DDBJ whole genome shotgun (WGS) entry which is preliminary data.</text>
</comment>
<feature type="domain" description="HTH cro/C1-type" evidence="1">
    <location>
        <begin position="19"/>
        <end position="64"/>
    </location>
</feature>
<name>A0A4S2GZE7_9PROT</name>
<dbReference type="InterPro" id="IPR010982">
    <property type="entry name" value="Lambda_DNA-bd_dom_sf"/>
</dbReference>
<accession>A0A4S2GZE7</accession>
<proteinExistence type="predicted"/>
<evidence type="ECO:0000259" key="1">
    <source>
        <dbReference type="PROSITE" id="PS50943"/>
    </source>
</evidence>
<evidence type="ECO:0000313" key="2">
    <source>
        <dbReference type="EMBL" id="TGY88368.1"/>
    </source>
</evidence>
<dbReference type="OrthoDB" id="8902678at2"/>
<evidence type="ECO:0000313" key="3">
    <source>
        <dbReference type="Proteomes" id="UP000308054"/>
    </source>
</evidence>
<reference evidence="2 3" key="1">
    <citation type="journal article" date="2017" name="Int. J. Syst. Evol. Microbiol.">
        <title>Marinicauda algicola sp. nov., isolated from a marine red alga Rhodosorus marinus.</title>
        <authorList>
            <person name="Jeong S.E."/>
            <person name="Jeon S.H."/>
            <person name="Chun B.H."/>
            <person name="Kim D.W."/>
            <person name="Jeon C.O."/>
        </authorList>
    </citation>
    <scope>NUCLEOTIDE SEQUENCE [LARGE SCALE GENOMIC DNA]</scope>
    <source>
        <strain evidence="2 3">JCM 31718</strain>
    </source>
</reference>
<dbReference type="InterPro" id="IPR001387">
    <property type="entry name" value="Cro/C1-type_HTH"/>
</dbReference>
<dbReference type="RefSeq" id="WP_135996214.1">
    <property type="nucleotide sequence ID" value="NZ_CP071057.1"/>
</dbReference>
<organism evidence="2 3">
    <name type="scientific">Marinicauda algicola</name>
    <dbReference type="NCBI Taxonomy" id="2029849"/>
    <lineage>
        <taxon>Bacteria</taxon>
        <taxon>Pseudomonadati</taxon>
        <taxon>Pseudomonadota</taxon>
        <taxon>Alphaproteobacteria</taxon>
        <taxon>Maricaulales</taxon>
        <taxon>Maricaulaceae</taxon>
        <taxon>Marinicauda</taxon>
    </lineage>
</organism>
<dbReference type="GO" id="GO:0003677">
    <property type="term" value="F:DNA binding"/>
    <property type="evidence" value="ECO:0007669"/>
    <property type="project" value="InterPro"/>
</dbReference>
<gene>
    <name evidence="2" type="ORF">E5163_11140</name>
</gene>
<dbReference type="PROSITE" id="PS50943">
    <property type="entry name" value="HTH_CROC1"/>
    <property type="match status" value="1"/>
</dbReference>
<keyword evidence="3" id="KW-1185">Reference proteome</keyword>
<protein>
    <submittedName>
        <fullName evidence="2">XRE family transcriptional regulator</fullName>
    </submittedName>
</protein>
<dbReference type="SUPFAM" id="SSF47413">
    <property type="entry name" value="lambda repressor-like DNA-binding domains"/>
    <property type="match status" value="1"/>
</dbReference>
<dbReference type="Proteomes" id="UP000308054">
    <property type="component" value="Unassembled WGS sequence"/>
</dbReference>
<dbReference type="AlphaFoldDB" id="A0A4S2GZE7"/>
<sequence length="296" mass="32152">MKIADFSDKLGLVLKALVMSRTALASALNVDKSLVGRWVAGSVHPSEHNLALLSRYVGERIEGFTLIDWERTLPDFAERLGVDLPDIAGPAGRPGDWLPESIYEESVRNTRQRGSAYEGIWRSTRASHDLPGRFIHDITMIEWRGRSRLHFTAGVEGVRYHGRALLLGHQIFTSAADAEHGSMMFGIYNGVARQRAQVLDGMSLTTLRDAGASPACSVVVLERIADLTGDEAVDRGRFEQAVADLVPLAPEGSIAPDLAAHLTRVPFEGAPGVMRLFFGQSMARGASVEALLGRPA</sequence>